<feature type="transmembrane region" description="Helical" evidence="1">
    <location>
        <begin position="36"/>
        <end position="53"/>
    </location>
</feature>
<protein>
    <submittedName>
        <fullName evidence="2">Uncharacterized protein</fullName>
    </submittedName>
</protein>
<name>A0A1A5ICD0_RHILI</name>
<reference evidence="3" key="1">
    <citation type="submission" date="2016-06" db="EMBL/GenBank/DDBJ databases">
        <title>NZP2037 Pacbio-Illumina hybrid assembly.</title>
        <authorList>
            <person name="Ramsay J.P."/>
        </authorList>
    </citation>
    <scope>NUCLEOTIDE SEQUENCE [LARGE SCALE GENOMIC DNA]</scope>
    <source>
        <strain evidence="3">R7ANS::ICEMlSym2042</strain>
    </source>
</reference>
<dbReference type="EMBL" id="LZTJ01000034">
    <property type="protein sequence ID" value="OBP69466.1"/>
    <property type="molecule type" value="Genomic_DNA"/>
</dbReference>
<organism evidence="2 3">
    <name type="scientific">Rhizobium loti</name>
    <name type="common">Mesorhizobium loti</name>
    <dbReference type="NCBI Taxonomy" id="381"/>
    <lineage>
        <taxon>Bacteria</taxon>
        <taxon>Pseudomonadati</taxon>
        <taxon>Pseudomonadota</taxon>
        <taxon>Alphaproteobacteria</taxon>
        <taxon>Hyphomicrobiales</taxon>
        <taxon>Phyllobacteriaceae</taxon>
        <taxon>Mesorhizobium</taxon>
    </lineage>
</organism>
<keyword evidence="1" id="KW-1133">Transmembrane helix</keyword>
<sequence length="120" mass="11672">MGVVETAVALTIEIVCGAAAGLALGRWTDLGLGAKVNALTGAIGGLALTWLAGQLPGVSRFVGKVESAVDATAQGVGVLTPAILVGVGVAGLLGGLILTACIALAVGGVRRRGRSEGDVR</sequence>
<proteinExistence type="predicted"/>
<evidence type="ECO:0000313" key="3">
    <source>
        <dbReference type="Proteomes" id="UP000093748"/>
    </source>
</evidence>
<feature type="transmembrane region" description="Helical" evidence="1">
    <location>
        <begin position="6"/>
        <end position="24"/>
    </location>
</feature>
<accession>A0A1A5ICD0</accession>
<evidence type="ECO:0000256" key="1">
    <source>
        <dbReference type="SAM" id="Phobius"/>
    </source>
</evidence>
<comment type="caution">
    <text evidence="2">The sequence shown here is derived from an EMBL/GenBank/DDBJ whole genome shotgun (WGS) entry which is preliminary data.</text>
</comment>
<evidence type="ECO:0000313" key="2">
    <source>
        <dbReference type="EMBL" id="OBP69466.1"/>
    </source>
</evidence>
<feature type="transmembrane region" description="Helical" evidence="1">
    <location>
        <begin position="82"/>
        <end position="106"/>
    </location>
</feature>
<dbReference type="AlphaFoldDB" id="A0A1A5ICD0"/>
<keyword evidence="1" id="KW-0812">Transmembrane</keyword>
<keyword evidence="1" id="KW-0472">Membrane</keyword>
<dbReference type="Proteomes" id="UP000093748">
    <property type="component" value="Unassembled WGS sequence"/>
</dbReference>
<gene>
    <name evidence="2" type="ORF">BAE39_24110</name>
</gene>